<reference evidence="2 3" key="1">
    <citation type="submission" date="2024-02" db="EMBL/GenBank/DDBJ databases">
        <title>Seven novel Bacillus-like species.</title>
        <authorList>
            <person name="Liu G."/>
        </authorList>
    </citation>
    <scope>NUCLEOTIDE SEQUENCE [LARGE SCALE GENOMIC DNA]</scope>
    <source>
        <strain evidence="2 3">FJAT-52054</strain>
    </source>
</reference>
<dbReference type="Proteomes" id="UP001377337">
    <property type="component" value="Chromosome"/>
</dbReference>
<dbReference type="Pfam" id="PF00583">
    <property type="entry name" value="Acetyltransf_1"/>
    <property type="match status" value="1"/>
</dbReference>
<dbReference type="InterPro" id="IPR016181">
    <property type="entry name" value="Acyl_CoA_acyltransferase"/>
</dbReference>
<protein>
    <submittedName>
        <fullName evidence="2">GNAT family N-acetyltransferase</fullName>
        <ecNumber evidence="2">2.3.1.-</ecNumber>
    </submittedName>
</protein>
<dbReference type="SUPFAM" id="SSF55729">
    <property type="entry name" value="Acyl-CoA N-acyltransferases (Nat)"/>
    <property type="match status" value="1"/>
</dbReference>
<gene>
    <name evidence="2" type="ORF">WCV65_05585</name>
</gene>
<keyword evidence="2" id="KW-0808">Transferase</keyword>
<dbReference type="EC" id="2.3.1.-" evidence="2"/>
<dbReference type="RefSeq" id="WP_338780704.1">
    <property type="nucleotide sequence ID" value="NZ_CP147407.1"/>
</dbReference>
<evidence type="ECO:0000259" key="1">
    <source>
        <dbReference type="PROSITE" id="PS51186"/>
    </source>
</evidence>
<accession>A0ABZ2NKN2</accession>
<organism evidence="2 3">
    <name type="scientific">Metabacillus sediminis</name>
    <dbReference type="NCBI Taxonomy" id="3117746"/>
    <lineage>
        <taxon>Bacteria</taxon>
        <taxon>Bacillati</taxon>
        <taxon>Bacillota</taxon>
        <taxon>Bacilli</taxon>
        <taxon>Bacillales</taxon>
        <taxon>Bacillaceae</taxon>
        <taxon>Metabacillus</taxon>
    </lineage>
</organism>
<dbReference type="Gene3D" id="3.40.630.30">
    <property type="match status" value="1"/>
</dbReference>
<dbReference type="GO" id="GO:0016746">
    <property type="term" value="F:acyltransferase activity"/>
    <property type="evidence" value="ECO:0007669"/>
    <property type="project" value="UniProtKB-KW"/>
</dbReference>
<evidence type="ECO:0000313" key="3">
    <source>
        <dbReference type="Proteomes" id="UP001377337"/>
    </source>
</evidence>
<dbReference type="InterPro" id="IPR000182">
    <property type="entry name" value="GNAT_dom"/>
</dbReference>
<keyword evidence="3" id="KW-1185">Reference proteome</keyword>
<dbReference type="EMBL" id="CP147407">
    <property type="protein sequence ID" value="WXB97949.1"/>
    <property type="molecule type" value="Genomic_DNA"/>
</dbReference>
<proteinExistence type="predicted"/>
<sequence length="145" mass="16299">MITVVKAGLEHIQGIIRVCSEGYRNTYNETHSKKYIERTISEFYNAERVAKEIQETDRHWNGWYAAIGENGVAGAGGGGMTAEHTSELFVLYLDPAKRRQGIGTLLLNAITEEQIQTYGAQEQWVSVDEQNQKGIPFYKAKGFIV</sequence>
<feature type="domain" description="N-acetyltransferase" evidence="1">
    <location>
        <begin position="2"/>
        <end position="145"/>
    </location>
</feature>
<dbReference type="CDD" id="cd04301">
    <property type="entry name" value="NAT_SF"/>
    <property type="match status" value="1"/>
</dbReference>
<name>A0ABZ2NKN2_9BACI</name>
<keyword evidence="2" id="KW-0012">Acyltransferase</keyword>
<evidence type="ECO:0000313" key="2">
    <source>
        <dbReference type="EMBL" id="WXB97949.1"/>
    </source>
</evidence>
<dbReference type="PROSITE" id="PS51186">
    <property type="entry name" value="GNAT"/>
    <property type="match status" value="1"/>
</dbReference>